<gene>
    <name evidence="1" type="ORF">COI93_22325</name>
</gene>
<comment type="caution">
    <text evidence="1">The sequence shown here is derived from an EMBL/GenBank/DDBJ whole genome shotgun (WGS) entry which is preliminary data.</text>
</comment>
<dbReference type="PANTHER" id="PTHR24222:SF76">
    <property type="entry name" value="MYCOBACTIN IMPORT ATP-BINDING_PERMEASE PROTEIN IRTB"/>
    <property type="match status" value="1"/>
</dbReference>
<dbReference type="InterPro" id="IPR027417">
    <property type="entry name" value="P-loop_NTPase"/>
</dbReference>
<sequence length="114" mass="13006">MAIARALLRDAEFLLLDEATASLDSESEAKIQRAIENVFASRTTFVIAHRLSTVVQADTILVLENGNITGTGTHEELMKYHPYYKKIVEQQFLIKKQKTRYPNCVRVSCLLFFL</sequence>
<dbReference type="Proteomes" id="UP000242656">
    <property type="component" value="Unassembled WGS sequence"/>
</dbReference>
<proteinExistence type="predicted"/>
<dbReference type="AlphaFoldDB" id="A0A2B0LNE9"/>
<organism evidence="1 2">
    <name type="scientific">Bacillus cereus</name>
    <dbReference type="NCBI Taxonomy" id="1396"/>
    <lineage>
        <taxon>Bacteria</taxon>
        <taxon>Bacillati</taxon>
        <taxon>Bacillota</taxon>
        <taxon>Bacilli</taxon>
        <taxon>Bacillales</taxon>
        <taxon>Bacillaceae</taxon>
        <taxon>Bacillus</taxon>
        <taxon>Bacillus cereus group</taxon>
    </lineage>
</organism>
<dbReference type="PANTHER" id="PTHR24222">
    <property type="entry name" value="ABC TRANSPORTER B FAMILY"/>
    <property type="match status" value="1"/>
</dbReference>
<evidence type="ECO:0000313" key="1">
    <source>
        <dbReference type="EMBL" id="PFK30445.1"/>
    </source>
</evidence>
<dbReference type="InterPro" id="IPR039421">
    <property type="entry name" value="Type_1_exporter"/>
</dbReference>
<dbReference type="SUPFAM" id="SSF52540">
    <property type="entry name" value="P-loop containing nucleoside triphosphate hydrolases"/>
    <property type="match status" value="1"/>
</dbReference>
<dbReference type="EMBL" id="NUWN01000110">
    <property type="protein sequence ID" value="PFK30445.1"/>
    <property type="molecule type" value="Genomic_DNA"/>
</dbReference>
<dbReference type="GO" id="GO:0042626">
    <property type="term" value="F:ATPase-coupled transmembrane transporter activity"/>
    <property type="evidence" value="ECO:0007669"/>
    <property type="project" value="TreeGrafter"/>
</dbReference>
<dbReference type="GO" id="GO:0005886">
    <property type="term" value="C:plasma membrane"/>
    <property type="evidence" value="ECO:0007669"/>
    <property type="project" value="TreeGrafter"/>
</dbReference>
<evidence type="ECO:0000313" key="2">
    <source>
        <dbReference type="Proteomes" id="UP000242656"/>
    </source>
</evidence>
<name>A0A2B0LNE9_BACCE</name>
<dbReference type="Gene3D" id="3.40.50.300">
    <property type="entry name" value="P-loop containing nucleotide triphosphate hydrolases"/>
    <property type="match status" value="1"/>
</dbReference>
<accession>A0A2B0LNE9</accession>
<reference evidence="1 2" key="1">
    <citation type="submission" date="2017-09" db="EMBL/GenBank/DDBJ databases">
        <title>Large-scale bioinformatics analysis of Bacillus genomes uncovers conserved roles of natural products in bacterial physiology.</title>
        <authorList>
            <consortium name="Agbiome Team Llc"/>
            <person name="Bleich R.M."/>
            <person name="Grubbs K.J."/>
            <person name="Santa Maria K.C."/>
            <person name="Allen S.E."/>
            <person name="Farag S."/>
            <person name="Shank E.A."/>
            <person name="Bowers A."/>
        </authorList>
    </citation>
    <scope>NUCLEOTIDE SEQUENCE [LARGE SCALE GENOMIC DNA]</scope>
    <source>
        <strain evidence="1 2">AFS083043</strain>
    </source>
</reference>
<protein>
    <submittedName>
        <fullName evidence="1">Uncharacterized protein</fullName>
    </submittedName>
</protein>